<evidence type="ECO:0000256" key="2">
    <source>
        <dbReference type="ARBA" id="ARBA00022741"/>
    </source>
</evidence>
<feature type="domain" description="ABC transporter" evidence="5">
    <location>
        <begin position="194"/>
        <end position="391"/>
    </location>
</feature>
<reference evidence="6" key="1">
    <citation type="submission" date="2020-10" db="EMBL/GenBank/DDBJ databases">
        <authorList>
            <person name="Gilroy R."/>
        </authorList>
    </citation>
    <scope>NUCLEOTIDE SEQUENCE</scope>
    <source>
        <strain evidence="6">ChiBcolR7-354</strain>
    </source>
</reference>
<feature type="non-terminal residue" evidence="6">
    <location>
        <position position="1"/>
    </location>
</feature>
<accession>A0A9D0ZF53</accession>
<name>A0A9D0ZF53_9FIRM</name>
<dbReference type="SUPFAM" id="SSF52540">
    <property type="entry name" value="P-loop containing nucleoside triphosphate hydrolases"/>
    <property type="match status" value="2"/>
</dbReference>
<dbReference type="InterPro" id="IPR003439">
    <property type="entry name" value="ABC_transporter-like_ATP-bd"/>
</dbReference>
<proteinExistence type="predicted"/>
<dbReference type="Proteomes" id="UP000824262">
    <property type="component" value="Unassembled WGS sequence"/>
</dbReference>
<protein>
    <submittedName>
        <fullName evidence="6">ABC-F family ATP-binding cassette domain-containing protein</fullName>
    </submittedName>
</protein>
<comment type="caution">
    <text evidence="6">The sequence shown here is derived from an EMBL/GenBank/DDBJ whole genome shotgun (WGS) entry which is preliminary data.</text>
</comment>
<dbReference type="EMBL" id="DVGA01000094">
    <property type="protein sequence ID" value="HIQ79303.1"/>
    <property type="molecule type" value="Genomic_DNA"/>
</dbReference>
<dbReference type="PANTHER" id="PTHR19211">
    <property type="entry name" value="ATP-BINDING TRANSPORT PROTEIN-RELATED"/>
    <property type="match status" value="1"/>
</dbReference>
<feature type="coiled-coil region" evidence="4">
    <location>
        <begin position="98"/>
        <end position="132"/>
    </location>
</feature>
<evidence type="ECO:0000256" key="3">
    <source>
        <dbReference type="ARBA" id="ARBA00022840"/>
    </source>
</evidence>
<sequence>KSFSGGERVKLRLARVLAAEPDVLLLDEPTNDLDLGTLEWLEDFLSGCEKAVLFVSHDEALLERCSTMVLHLELLRRKTMPRSTVSRLPYGEYVAARSRALKRQEQTARKEREEFNAQMERFRRIRQKVEHDQAALTRQDPHSGRLLKKKMHAVQSMGRRFEREREKLTALPEIEEPVFLSFPETASVPRGKRVLGFELPELAAGGRVLARDVRLELFGPEKTCIAGPNGAGKTTLLRLIASALAERRDIRAAYMPQDYADTVDLSKTPVELLNRSGERAEEERVRELLGSLRYTTDEMSRPASGLSGGQRAKLLLASLALSGANVLILDEPTRNLSPLSGPALRRALRAFPGAIISVSHDRKFIFEVCTSAVLLTPDGLVPLTDAQAQNR</sequence>
<organism evidence="6 7">
    <name type="scientific">Candidatus Scatomorpha intestinavium</name>
    <dbReference type="NCBI Taxonomy" id="2840922"/>
    <lineage>
        <taxon>Bacteria</taxon>
        <taxon>Bacillati</taxon>
        <taxon>Bacillota</taxon>
        <taxon>Clostridia</taxon>
        <taxon>Eubacteriales</taxon>
        <taxon>Candidatus Scatomorpha</taxon>
    </lineage>
</organism>
<evidence type="ECO:0000256" key="1">
    <source>
        <dbReference type="ARBA" id="ARBA00022737"/>
    </source>
</evidence>
<dbReference type="InterPro" id="IPR017871">
    <property type="entry name" value="ABC_transporter-like_CS"/>
</dbReference>
<dbReference type="InterPro" id="IPR003593">
    <property type="entry name" value="AAA+_ATPase"/>
</dbReference>
<dbReference type="GO" id="GO:0005524">
    <property type="term" value="F:ATP binding"/>
    <property type="evidence" value="ECO:0007669"/>
    <property type="project" value="UniProtKB-KW"/>
</dbReference>
<evidence type="ECO:0000313" key="6">
    <source>
        <dbReference type="EMBL" id="HIQ79303.1"/>
    </source>
</evidence>
<keyword evidence="1" id="KW-0677">Repeat</keyword>
<gene>
    <name evidence="6" type="ORF">IAB77_08610</name>
</gene>
<dbReference type="InterPro" id="IPR050611">
    <property type="entry name" value="ABCF"/>
</dbReference>
<dbReference type="Pfam" id="PF00005">
    <property type="entry name" value="ABC_tran"/>
    <property type="match status" value="2"/>
</dbReference>
<evidence type="ECO:0000259" key="5">
    <source>
        <dbReference type="PROSITE" id="PS50893"/>
    </source>
</evidence>
<dbReference type="Gene3D" id="3.40.50.300">
    <property type="entry name" value="P-loop containing nucleotide triphosphate hydrolases"/>
    <property type="match status" value="2"/>
</dbReference>
<keyword evidence="3 6" id="KW-0067">ATP-binding</keyword>
<keyword evidence="4" id="KW-0175">Coiled coil</keyword>
<dbReference type="AlphaFoldDB" id="A0A9D0ZF53"/>
<reference evidence="6" key="2">
    <citation type="journal article" date="2021" name="PeerJ">
        <title>Extensive microbial diversity within the chicken gut microbiome revealed by metagenomics and culture.</title>
        <authorList>
            <person name="Gilroy R."/>
            <person name="Ravi A."/>
            <person name="Getino M."/>
            <person name="Pursley I."/>
            <person name="Horton D.L."/>
            <person name="Alikhan N.F."/>
            <person name="Baker D."/>
            <person name="Gharbi K."/>
            <person name="Hall N."/>
            <person name="Watson M."/>
            <person name="Adriaenssens E.M."/>
            <person name="Foster-Nyarko E."/>
            <person name="Jarju S."/>
            <person name="Secka A."/>
            <person name="Antonio M."/>
            <person name="Oren A."/>
            <person name="Chaudhuri R.R."/>
            <person name="La Ragione R."/>
            <person name="Hildebrand F."/>
            <person name="Pallen M.J."/>
        </authorList>
    </citation>
    <scope>NUCLEOTIDE SEQUENCE</scope>
    <source>
        <strain evidence="6">ChiBcolR7-354</strain>
    </source>
</reference>
<evidence type="ECO:0000313" key="7">
    <source>
        <dbReference type="Proteomes" id="UP000824262"/>
    </source>
</evidence>
<dbReference type="PROSITE" id="PS50893">
    <property type="entry name" value="ABC_TRANSPORTER_2"/>
    <property type="match status" value="1"/>
</dbReference>
<dbReference type="SMART" id="SM00382">
    <property type="entry name" value="AAA"/>
    <property type="match status" value="1"/>
</dbReference>
<dbReference type="PROSITE" id="PS00211">
    <property type="entry name" value="ABC_TRANSPORTER_1"/>
    <property type="match status" value="1"/>
</dbReference>
<dbReference type="PANTHER" id="PTHR19211:SF14">
    <property type="entry name" value="ATP-BINDING CASSETTE SUB-FAMILY F MEMBER 1"/>
    <property type="match status" value="1"/>
</dbReference>
<dbReference type="InterPro" id="IPR027417">
    <property type="entry name" value="P-loop_NTPase"/>
</dbReference>
<keyword evidence="2" id="KW-0547">Nucleotide-binding</keyword>
<dbReference type="GO" id="GO:0016887">
    <property type="term" value="F:ATP hydrolysis activity"/>
    <property type="evidence" value="ECO:0007669"/>
    <property type="project" value="InterPro"/>
</dbReference>
<evidence type="ECO:0000256" key="4">
    <source>
        <dbReference type="SAM" id="Coils"/>
    </source>
</evidence>